<evidence type="ECO:0000256" key="2">
    <source>
        <dbReference type="PROSITE-ProRule" id="PRU00267"/>
    </source>
</evidence>
<feature type="region of interest" description="Disordered" evidence="3">
    <location>
        <begin position="77"/>
        <end position="117"/>
    </location>
</feature>
<dbReference type="Pfam" id="PF00505">
    <property type="entry name" value="HMG_box"/>
    <property type="match status" value="2"/>
</dbReference>
<gene>
    <name evidence="6" type="primary">LOC106818056</name>
</gene>
<feature type="domain" description="HMG box" evidence="4">
    <location>
        <begin position="114"/>
        <end position="163"/>
    </location>
</feature>
<evidence type="ECO:0000259" key="4">
    <source>
        <dbReference type="PROSITE" id="PS50118"/>
    </source>
</evidence>
<feature type="compositionally biased region" description="Acidic residues" evidence="3">
    <location>
        <begin position="207"/>
        <end position="217"/>
    </location>
</feature>
<feature type="compositionally biased region" description="Basic and acidic residues" evidence="3">
    <location>
        <begin position="77"/>
        <end position="113"/>
    </location>
</feature>
<evidence type="ECO:0000313" key="6">
    <source>
        <dbReference type="RefSeq" id="XP_014678261.1"/>
    </source>
</evidence>
<feature type="compositionally biased region" description="Low complexity" evidence="3">
    <location>
        <begin position="232"/>
        <end position="248"/>
    </location>
</feature>
<feature type="region of interest" description="Disordered" evidence="3">
    <location>
        <begin position="1"/>
        <end position="40"/>
    </location>
</feature>
<keyword evidence="2" id="KW-0539">Nucleus</keyword>
<dbReference type="Gene3D" id="1.10.30.10">
    <property type="entry name" value="High mobility group box domain"/>
    <property type="match status" value="2"/>
</dbReference>
<keyword evidence="1 2" id="KW-0238">DNA-binding</keyword>
<dbReference type="PROSITE" id="PS50118">
    <property type="entry name" value="HMG_BOX_2"/>
    <property type="match status" value="2"/>
</dbReference>
<dbReference type="InterPro" id="IPR009071">
    <property type="entry name" value="HMG_box_dom"/>
</dbReference>
<dbReference type="InterPro" id="IPR050342">
    <property type="entry name" value="HMGB"/>
</dbReference>
<dbReference type="SMART" id="SM00398">
    <property type="entry name" value="HMG"/>
    <property type="match status" value="2"/>
</dbReference>
<proteinExistence type="predicted"/>
<feature type="DNA-binding region" description="HMG box" evidence="2">
    <location>
        <begin position="114"/>
        <end position="163"/>
    </location>
</feature>
<reference evidence="6" key="1">
    <citation type="submission" date="2025-08" db="UniProtKB">
        <authorList>
            <consortium name="RefSeq"/>
        </authorList>
    </citation>
    <scope>IDENTIFICATION</scope>
</reference>
<evidence type="ECO:0000256" key="1">
    <source>
        <dbReference type="ARBA" id="ARBA00023125"/>
    </source>
</evidence>
<protein>
    <submittedName>
        <fullName evidence="6">DNA-binding protein MNB1B-like</fullName>
    </submittedName>
</protein>
<dbReference type="InterPro" id="IPR036910">
    <property type="entry name" value="HMG_box_dom_sf"/>
</dbReference>
<dbReference type="PANTHER" id="PTHR48112:SF22">
    <property type="entry name" value="MITOCHONDRIAL TRANSCRIPTION FACTOR A, ISOFORM B"/>
    <property type="match status" value="1"/>
</dbReference>
<dbReference type="RefSeq" id="XP_014678261.1">
    <property type="nucleotide sequence ID" value="XM_014822775.1"/>
</dbReference>
<feature type="region of interest" description="Disordered" evidence="3">
    <location>
        <begin position="175"/>
        <end position="254"/>
    </location>
</feature>
<evidence type="ECO:0000256" key="3">
    <source>
        <dbReference type="SAM" id="MobiDB-lite"/>
    </source>
</evidence>
<organism evidence="5 6">
    <name type="scientific">Priapulus caudatus</name>
    <name type="common">Priapulid worm</name>
    <dbReference type="NCBI Taxonomy" id="37621"/>
    <lineage>
        <taxon>Eukaryota</taxon>
        <taxon>Metazoa</taxon>
        <taxon>Ecdysozoa</taxon>
        <taxon>Scalidophora</taxon>
        <taxon>Priapulida</taxon>
        <taxon>Priapulimorpha</taxon>
        <taxon>Priapulimorphida</taxon>
        <taxon>Priapulidae</taxon>
        <taxon>Priapulus</taxon>
    </lineage>
</organism>
<sequence>MASKEDTKLKATRPVLATTGNEGKAKRKRKAKDPNAPKRGSSAYLFFMKAFREQLASEGTKMSSMTELTKVAAEKWSKLSEEQKKPFSDQAAKDKARYQEEMKLYRPSRDPNKPKRPLSAYFRFMAEFRKQVADKGMSVTDIAKLGGATWTAMTESEKKPYRDSLEVDMKIFNEVNNTPGVGKRGEGDRGPVQQVKKAKVEKKPESSEEEQESDEEAPLVVTSQRSHHSHSSQKSQKGSSQGRTGSQGAVKASQ</sequence>
<dbReference type="PANTHER" id="PTHR48112">
    <property type="entry name" value="HIGH MOBILITY GROUP PROTEIN DSP1"/>
    <property type="match status" value="1"/>
</dbReference>
<keyword evidence="5" id="KW-1185">Reference proteome</keyword>
<evidence type="ECO:0000313" key="5">
    <source>
        <dbReference type="Proteomes" id="UP000695022"/>
    </source>
</evidence>
<dbReference type="GeneID" id="106818056"/>
<feature type="DNA-binding region" description="HMG box" evidence="2">
    <location>
        <begin position="37"/>
        <end position="106"/>
    </location>
</feature>
<accession>A0ABM1F1E0</accession>
<dbReference type="SUPFAM" id="SSF47095">
    <property type="entry name" value="HMG-box"/>
    <property type="match status" value="2"/>
</dbReference>
<dbReference type="Proteomes" id="UP000695022">
    <property type="component" value="Unplaced"/>
</dbReference>
<feature type="domain" description="HMG box" evidence="4">
    <location>
        <begin position="37"/>
        <end position="106"/>
    </location>
</feature>
<name>A0ABM1F1E0_PRICU</name>